<dbReference type="Gene3D" id="2.30.110.10">
    <property type="entry name" value="Electron Transport, Fmn-binding Protein, Chain A"/>
    <property type="match status" value="1"/>
</dbReference>
<proteinExistence type="inferred from homology"/>
<protein>
    <submittedName>
        <fullName evidence="3">Nitroreductase</fullName>
    </submittedName>
</protein>
<dbReference type="PANTHER" id="PTHR39428">
    <property type="entry name" value="F420H(2)-DEPENDENT QUINONE REDUCTASE RV1261C"/>
    <property type="match status" value="1"/>
</dbReference>
<dbReference type="GO" id="GO:0070967">
    <property type="term" value="F:coenzyme F420 binding"/>
    <property type="evidence" value="ECO:0007669"/>
    <property type="project" value="TreeGrafter"/>
</dbReference>
<comment type="similarity">
    <text evidence="1">Belongs to the F420H(2)-dependent quinone reductase family.</text>
</comment>
<dbReference type="InterPro" id="IPR012349">
    <property type="entry name" value="Split_barrel_FMN-bd"/>
</dbReference>
<reference evidence="3" key="1">
    <citation type="journal article" date="2014" name="Int. J. Syst. Evol. Microbiol.">
        <title>Complete genome sequence of Corynebacterium casei LMG S-19264T (=DSM 44701T), isolated from a smear-ripened cheese.</title>
        <authorList>
            <consortium name="US DOE Joint Genome Institute (JGI-PGF)"/>
            <person name="Walter F."/>
            <person name="Albersmeier A."/>
            <person name="Kalinowski J."/>
            <person name="Ruckert C."/>
        </authorList>
    </citation>
    <scope>NUCLEOTIDE SEQUENCE</scope>
    <source>
        <strain evidence="3">CGMCC 4.7299</strain>
    </source>
</reference>
<dbReference type="PANTHER" id="PTHR39428:SF3">
    <property type="entry name" value="DEAZAFLAVIN-DEPENDENT NITROREDUCTASE"/>
    <property type="match status" value="1"/>
</dbReference>
<evidence type="ECO:0000313" key="3">
    <source>
        <dbReference type="EMBL" id="GGK75386.1"/>
    </source>
</evidence>
<accession>A0A8J3FMR9</accession>
<dbReference type="GO" id="GO:0005886">
    <property type="term" value="C:plasma membrane"/>
    <property type="evidence" value="ECO:0007669"/>
    <property type="project" value="TreeGrafter"/>
</dbReference>
<dbReference type="GO" id="GO:0016491">
    <property type="term" value="F:oxidoreductase activity"/>
    <property type="evidence" value="ECO:0007669"/>
    <property type="project" value="InterPro"/>
</dbReference>
<comment type="caution">
    <text evidence="3">The sequence shown here is derived from an EMBL/GenBank/DDBJ whole genome shotgun (WGS) entry which is preliminary data.</text>
</comment>
<sequence>MVKTLPPRWFVRTAWVAHKALLGVTRDRVGLSAPARDGKFGMLRLHTVGRKSGKPRAVVLGYIEDGDNLVTLAMNGWAPPDPGWWLNLKARPEATVDMVSGRRAVHAREAVGDERARLWAELRRHSGYGELDALAARRGRETAVVVLVPSPPS</sequence>
<gene>
    <name evidence="3" type="ORF">GCM10012284_06700</name>
</gene>
<dbReference type="RefSeq" id="WP_189077491.1">
    <property type="nucleotide sequence ID" value="NZ_BMMX01000001.1"/>
</dbReference>
<evidence type="ECO:0000313" key="4">
    <source>
        <dbReference type="Proteomes" id="UP000656042"/>
    </source>
</evidence>
<dbReference type="EMBL" id="BMMX01000001">
    <property type="protein sequence ID" value="GGK75386.1"/>
    <property type="molecule type" value="Genomic_DNA"/>
</dbReference>
<keyword evidence="4" id="KW-1185">Reference proteome</keyword>
<evidence type="ECO:0000256" key="2">
    <source>
        <dbReference type="ARBA" id="ARBA00049106"/>
    </source>
</evidence>
<reference evidence="3" key="2">
    <citation type="submission" date="2020-09" db="EMBL/GenBank/DDBJ databases">
        <authorList>
            <person name="Sun Q."/>
            <person name="Zhou Y."/>
        </authorList>
    </citation>
    <scope>NUCLEOTIDE SEQUENCE</scope>
    <source>
        <strain evidence="3">CGMCC 4.7299</strain>
    </source>
</reference>
<organism evidence="3 4">
    <name type="scientific">Mangrovihabitans endophyticus</name>
    <dbReference type="NCBI Taxonomy" id="1751298"/>
    <lineage>
        <taxon>Bacteria</taxon>
        <taxon>Bacillati</taxon>
        <taxon>Actinomycetota</taxon>
        <taxon>Actinomycetes</taxon>
        <taxon>Micromonosporales</taxon>
        <taxon>Micromonosporaceae</taxon>
        <taxon>Mangrovihabitans</taxon>
    </lineage>
</organism>
<dbReference type="Proteomes" id="UP000656042">
    <property type="component" value="Unassembled WGS sequence"/>
</dbReference>
<dbReference type="NCBIfam" id="TIGR00026">
    <property type="entry name" value="hi_GC_TIGR00026"/>
    <property type="match status" value="1"/>
</dbReference>
<name>A0A8J3FMR9_9ACTN</name>
<dbReference type="InterPro" id="IPR004378">
    <property type="entry name" value="F420H2_quin_Rdtase"/>
</dbReference>
<comment type="catalytic activity">
    <reaction evidence="2">
        <text>oxidized coenzyme F420-(gamma-L-Glu)(n) + a quinol + H(+) = reduced coenzyme F420-(gamma-L-Glu)(n) + a quinone</text>
        <dbReference type="Rhea" id="RHEA:39663"/>
        <dbReference type="Rhea" id="RHEA-COMP:12939"/>
        <dbReference type="Rhea" id="RHEA-COMP:14378"/>
        <dbReference type="ChEBI" id="CHEBI:15378"/>
        <dbReference type="ChEBI" id="CHEBI:24646"/>
        <dbReference type="ChEBI" id="CHEBI:132124"/>
        <dbReference type="ChEBI" id="CHEBI:133980"/>
        <dbReference type="ChEBI" id="CHEBI:139511"/>
    </reaction>
</comment>
<dbReference type="AlphaFoldDB" id="A0A8J3FMR9"/>
<dbReference type="Pfam" id="PF04075">
    <property type="entry name" value="F420H2_quin_red"/>
    <property type="match status" value="1"/>
</dbReference>
<evidence type="ECO:0000256" key="1">
    <source>
        <dbReference type="ARBA" id="ARBA00008710"/>
    </source>
</evidence>